<gene>
    <name evidence="1" type="ORF">EYC80_008780</name>
</gene>
<sequence>MYCTVLCCAAVLQRQIDIPAYGTRHNGRLINKRYMIETILETIQDLLKDFLSLLRYLPTYTYLAPLIFQL</sequence>
<proteinExistence type="predicted"/>
<reference evidence="1 2" key="1">
    <citation type="submission" date="2019-06" db="EMBL/GenBank/DDBJ databases">
        <title>Genome Sequence of the Brown Rot Fungal Pathogen Monilinia laxa.</title>
        <authorList>
            <person name="De Miccolis Angelini R.M."/>
            <person name="Landi L."/>
            <person name="Abate D."/>
            <person name="Pollastro S."/>
            <person name="Romanazzi G."/>
            <person name="Faretra F."/>
        </authorList>
    </citation>
    <scope>NUCLEOTIDE SEQUENCE [LARGE SCALE GENOMIC DNA]</scope>
    <source>
        <strain evidence="1 2">Mlax316</strain>
    </source>
</reference>
<name>A0A5N6K1C9_MONLA</name>
<keyword evidence="2" id="KW-1185">Reference proteome</keyword>
<dbReference type="EMBL" id="VIGI01000009">
    <property type="protein sequence ID" value="KAB8295960.1"/>
    <property type="molecule type" value="Genomic_DNA"/>
</dbReference>
<comment type="caution">
    <text evidence="1">The sequence shown here is derived from an EMBL/GenBank/DDBJ whole genome shotgun (WGS) entry which is preliminary data.</text>
</comment>
<protein>
    <submittedName>
        <fullName evidence="1">Uncharacterized protein</fullName>
    </submittedName>
</protein>
<evidence type="ECO:0000313" key="2">
    <source>
        <dbReference type="Proteomes" id="UP000326757"/>
    </source>
</evidence>
<evidence type="ECO:0000313" key="1">
    <source>
        <dbReference type="EMBL" id="KAB8295960.1"/>
    </source>
</evidence>
<accession>A0A5N6K1C9</accession>
<dbReference type="AlphaFoldDB" id="A0A5N6K1C9"/>
<dbReference type="Proteomes" id="UP000326757">
    <property type="component" value="Unassembled WGS sequence"/>
</dbReference>
<organism evidence="1 2">
    <name type="scientific">Monilinia laxa</name>
    <name type="common">Brown rot fungus</name>
    <name type="synonym">Sclerotinia laxa</name>
    <dbReference type="NCBI Taxonomy" id="61186"/>
    <lineage>
        <taxon>Eukaryota</taxon>
        <taxon>Fungi</taxon>
        <taxon>Dikarya</taxon>
        <taxon>Ascomycota</taxon>
        <taxon>Pezizomycotina</taxon>
        <taxon>Leotiomycetes</taxon>
        <taxon>Helotiales</taxon>
        <taxon>Sclerotiniaceae</taxon>
        <taxon>Monilinia</taxon>
    </lineage>
</organism>